<dbReference type="PRINTS" id="PR00342">
    <property type="entry name" value="RHESUSRHD"/>
</dbReference>
<keyword evidence="3 7" id="KW-0812">Transmembrane</keyword>
<evidence type="ECO:0000256" key="3">
    <source>
        <dbReference type="ARBA" id="ARBA00022692"/>
    </source>
</evidence>
<evidence type="ECO:0000256" key="2">
    <source>
        <dbReference type="ARBA" id="ARBA00011036"/>
    </source>
</evidence>
<protein>
    <submittedName>
        <fullName evidence="9">Putative ammonium transporter Rh type A</fullName>
    </submittedName>
</protein>
<dbReference type="PANTHER" id="PTHR11730">
    <property type="entry name" value="AMMONIUM TRANSPORTER"/>
    <property type="match status" value="1"/>
</dbReference>
<comment type="similarity">
    <text evidence="2">Belongs to the ammonium transporter (TC 2.A.49) family. Rh subfamily.</text>
</comment>
<feature type="domain" description="Ammonium transporter AmtB-like" evidence="8">
    <location>
        <begin position="408"/>
        <end position="497"/>
    </location>
</feature>
<dbReference type="Proteomes" id="UP000283509">
    <property type="component" value="Unassembled WGS sequence"/>
</dbReference>
<feature type="compositionally biased region" description="Pro residues" evidence="6">
    <location>
        <begin position="324"/>
        <end position="344"/>
    </location>
</feature>
<dbReference type="GO" id="GO:0008519">
    <property type="term" value="F:ammonium channel activity"/>
    <property type="evidence" value="ECO:0007669"/>
    <property type="project" value="InterPro"/>
</dbReference>
<evidence type="ECO:0000256" key="5">
    <source>
        <dbReference type="ARBA" id="ARBA00023136"/>
    </source>
</evidence>
<dbReference type="GO" id="GO:0005886">
    <property type="term" value="C:plasma membrane"/>
    <property type="evidence" value="ECO:0007669"/>
    <property type="project" value="InterPro"/>
</dbReference>
<keyword evidence="5 7" id="KW-0472">Membrane</keyword>
<feature type="transmembrane region" description="Helical" evidence="7">
    <location>
        <begin position="87"/>
        <end position="108"/>
    </location>
</feature>
<feature type="compositionally biased region" description="Basic residues" evidence="6">
    <location>
        <begin position="350"/>
        <end position="362"/>
    </location>
</feature>
<feature type="transmembrane region" description="Helical" evidence="7">
    <location>
        <begin position="61"/>
        <end position="80"/>
    </location>
</feature>
<dbReference type="EMBL" id="QCYY01001918">
    <property type="protein sequence ID" value="ROT74263.1"/>
    <property type="molecule type" value="Genomic_DNA"/>
</dbReference>
<dbReference type="SUPFAM" id="SSF111352">
    <property type="entry name" value="Ammonium transporter"/>
    <property type="match status" value="1"/>
</dbReference>
<dbReference type="InterPro" id="IPR029020">
    <property type="entry name" value="Ammonium/urea_transptr"/>
</dbReference>
<reference evidence="9 10" key="1">
    <citation type="submission" date="2018-04" db="EMBL/GenBank/DDBJ databases">
        <authorList>
            <person name="Zhang X."/>
            <person name="Yuan J."/>
            <person name="Li F."/>
            <person name="Xiang J."/>
        </authorList>
    </citation>
    <scope>NUCLEOTIDE SEQUENCE [LARGE SCALE GENOMIC DNA]</scope>
    <source>
        <tissue evidence="9">Muscle</tissue>
    </source>
</reference>
<feature type="transmembrane region" description="Helical" evidence="7">
    <location>
        <begin position="447"/>
        <end position="466"/>
    </location>
</feature>
<dbReference type="Pfam" id="PF00909">
    <property type="entry name" value="Ammonium_transp"/>
    <property type="match status" value="2"/>
</dbReference>
<dbReference type="STRING" id="6689.A0A3R7PJX8"/>
<reference evidence="9 10" key="2">
    <citation type="submission" date="2019-01" db="EMBL/GenBank/DDBJ databases">
        <title>The decoding of complex shrimp genome reveals the adaptation for benthos swimmer, frequently molting mechanism and breeding impact on genome.</title>
        <authorList>
            <person name="Sun Y."/>
            <person name="Gao Y."/>
            <person name="Yu Y."/>
        </authorList>
    </citation>
    <scope>NUCLEOTIDE SEQUENCE [LARGE SCALE GENOMIC DNA]</scope>
    <source>
        <tissue evidence="9">Muscle</tissue>
    </source>
</reference>
<gene>
    <name evidence="9" type="ORF">C7M84_007255</name>
</gene>
<dbReference type="AlphaFoldDB" id="A0A3R7PJX8"/>
<feature type="domain" description="Ammonium transporter AmtB-like" evidence="8">
    <location>
        <begin position="53"/>
        <end position="108"/>
    </location>
</feature>
<evidence type="ECO:0000256" key="1">
    <source>
        <dbReference type="ARBA" id="ARBA00004141"/>
    </source>
</evidence>
<name>A0A3R7PJX8_PENVA</name>
<feature type="region of interest" description="Disordered" evidence="6">
    <location>
        <begin position="324"/>
        <end position="398"/>
    </location>
</feature>
<organism evidence="9 10">
    <name type="scientific">Penaeus vannamei</name>
    <name type="common">Whiteleg shrimp</name>
    <name type="synonym">Litopenaeus vannamei</name>
    <dbReference type="NCBI Taxonomy" id="6689"/>
    <lineage>
        <taxon>Eukaryota</taxon>
        <taxon>Metazoa</taxon>
        <taxon>Ecdysozoa</taxon>
        <taxon>Arthropoda</taxon>
        <taxon>Crustacea</taxon>
        <taxon>Multicrustacea</taxon>
        <taxon>Malacostraca</taxon>
        <taxon>Eumalacostraca</taxon>
        <taxon>Eucarida</taxon>
        <taxon>Decapoda</taxon>
        <taxon>Dendrobranchiata</taxon>
        <taxon>Penaeoidea</taxon>
        <taxon>Penaeidae</taxon>
        <taxon>Penaeus</taxon>
    </lineage>
</organism>
<dbReference type="PANTHER" id="PTHR11730:SF60">
    <property type="entry name" value="RH50, ISOFORM D"/>
    <property type="match status" value="1"/>
</dbReference>
<feature type="transmembrane region" description="Helical" evidence="7">
    <location>
        <begin position="410"/>
        <end position="427"/>
    </location>
</feature>
<evidence type="ECO:0000256" key="6">
    <source>
        <dbReference type="SAM" id="MobiDB-lite"/>
    </source>
</evidence>
<feature type="transmembrane region" description="Helical" evidence="7">
    <location>
        <begin position="12"/>
        <end position="33"/>
    </location>
</feature>
<keyword evidence="10" id="KW-1185">Reference proteome</keyword>
<keyword evidence="4 7" id="KW-1133">Transmembrane helix</keyword>
<evidence type="ECO:0000256" key="7">
    <source>
        <dbReference type="SAM" id="Phobius"/>
    </source>
</evidence>
<feature type="transmembrane region" description="Helical" evidence="7">
    <location>
        <begin position="478"/>
        <end position="497"/>
    </location>
</feature>
<dbReference type="InterPro" id="IPR002229">
    <property type="entry name" value="RhesusRHD"/>
</dbReference>
<dbReference type="GO" id="GO:0097272">
    <property type="term" value="P:ammonium homeostasis"/>
    <property type="evidence" value="ECO:0007669"/>
    <property type="project" value="TreeGrafter"/>
</dbReference>
<comment type="caution">
    <text evidence="9">The sequence shown here is derived from an EMBL/GenBank/DDBJ whole genome shotgun (WGS) entry which is preliminary data.</text>
</comment>
<proteinExistence type="inferred from homology"/>
<evidence type="ECO:0000313" key="10">
    <source>
        <dbReference type="Proteomes" id="UP000283509"/>
    </source>
</evidence>
<dbReference type="Gene3D" id="1.10.3430.10">
    <property type="entry name" value="Ammonium transporter AmtB like domains"/>
    <property type="match status" value="2"/>
</dbReference>
<feature type="transmembrane region" description="Helical" evidence="7">
    <location>
        <begin position="120"/>
        <end position="141"/>
    </location>
</feature>
<dbReference type="InterPro" id="IPR024041">
    <property type="entry name" value="NH4_transpt_AmtB-like_dom"/>
</dbReference>
<accession>A0A3R7PJX8</accession>
<evidence type="ECO:0000259" key="8">
    <source>
        <dbReference type="Pfam" id="PF00909"/>
    </source>
</evidence>
<evidence type="ECO:0000313" key="9">
    <source>
        <dbReference type="EMBL" id="ROT74263.1"/>
    </source>
</evidence>
<comment type="subcellular location">
    <subcellularLocation>
        <location evidence="1">Membrane</location>
        <topology evidence="1">Multi-pass membrane protein</topology>
    </subcellularLocation>
</comment>
<evidence type="ECO:0000256" key="4">
    <source>
        <dbReference type="ARBA" id="ARBA00022989"/>
    </source>
</evidence>
<sequence length="500" mass="54619">MKLDIVRKIGWFAVYTVFLQLALILMFMGFVRYDSLYDGYIWNSTRVYGHSTPDLNHFYPMFQDIHVMIIIGFGFLMTFLKRYGFSAVSLNLLLSSLTLQVAILVDGIARSRGGYIKLNILTLTLCFPLVPPSLFALPILLPPPSLPSSPALNSLLPSLFARPSSFPSSSRPFFPFRPSFLPFSPLSLSLHPSSSPSPLPPFLISTFLPPFPPLSLSLRPSPSPTHPSPFALPLSSLPFPPLSLSFHPFSFSLLSFPPPFPLSFLPCLPIISPPSLFPPSLPSSHLSSFPSSPFSFPPFPHPPFLPALLSPSSFPPLPPSPSPSLPPFPFPSSPLPSPPIPPQPDGGGVRVRHRPHLLRRRPREGVGHAAGPLACSSRSRRGSSIKPPPPPRRREPRAPALTNVSSEGSILVHVFGAYFGLAMSRALSRRVSPMDHDLEASTYYSDIFSMVGTTFLWVFWPSFNAVLGTERGAGRAVINTYLALAAAVVAAFVTSAWKNE</sequence>